<dbReference type="SUPFAM" id="SSF52540">
    <property type="entry name" value="P-loop containing nucleoside triphosphate hydrolases"/>
    <property type="match status" value="1"/>
</dbReference>
<comment type="caution">
    <text evidence="9">The sequence shown here is derived from an EMBL/GenBank/DDBJ whole genome shotgun (WGS) entry which is preliminary data.</text>
</comment>
<organism evidence="9 10">
    <name type="scientific">Halomarina ordinaria</name>
    <dbReference type="NCBI Taxonomy" id="3033939"/>
    <lineage>
        <taxon>Archaea</taxon>
        <taxon>Methanobacteriati</taxon>
        <taxon>Methanobacteriota</taxon>
        <taxon>Stenosarchaea group</taxon>
        <taxon>Halobacteria</taxon>
        <taxon>Halobacteriales</taxon>
        <taxon>Natronomonadaceae</taxon>
        <taxon>Halomarina</taxon>
    </lineage>
</organism>
<evidence type="ECO:0000256" key="4">
    <source>
        <dbReference type="ARBA" id="ARBA00022806"/>
    </source>
</evidence>
<dbReference type="PANTHER" id="PTHR43788">
    <property type="entry name" value="DNA2/NAM7 HELICASE FAMILY MEMBER"/>
    <property type="match status" value="1"/>
</dbReference>
<dbReference type="RefSeq" id="WP_304449933.1">
    <property type="nucleotide sequence ID" value="NZ_JARRAH010000004.1"/>
</dbReference>
<evidence type="ECO:0000256" key="3">
    <source>
        <dbReference type="ARBA" id="ARBA00022801"/>
    </source>
</evidence>
<dbReference type="GO" id="GO:0004386">
    <property type="term" value="F:helicase activity"/>
    <property type="evidence" value="ECO:0007669"/>
    <property type="project" value="UniProtKB-KW"/>
</dbReference>
<keyword evidence="5" id="KW-0067">ATP-binding</keyword>
<dbReference type="InterPro" id="IPR050534">
    <property type="entry name" value="Coronavir_polyprotein_1ab"/>
</dbReference>
<sequence>MATSSTPPPPIEVPAEVLEKPPVLPSKLGRFVNLDGCPQWFQFEYDDEYAAERRREHDYKEAFHPLNLLLAKDGNDYEEQVVDELRDHAHVRDHDHIETWERSRPALLDTFDAALDLPDPTVPLILEQARLGNHLDAWPVAGDADLLVCWPLPLDAEENDTDRVGLRFRILDIKAAHEEKTYQQIQVACYTLLLRQFLEHVDVDFPYVIEGGIIIRTDEFDDAAPEAFPSFDLRNREVDVRRLIREDGPLDDLYNAESDRVTYQLEPKCHGCAYKEACYTEALESGSTALLGLSRNDQAVLADYGVDTIEDLAGLAYPPGEPRPYDYNDLRPRDRETYQALLDEPGVSERLQNHIQRAQSFWGRVAPGTTFAAGGRTPVWLVGSGDGALPADDPGFDLNQPIERGGMIRIYLNIQRDHRYDRINAIGGYVSASNADDSVRFGHVASAVPDSVAEATALEEELLTDGLEDLFRAVQTLGAAMDTDQAAVHFYFFTNSEYETLVEAATRQEVPGASAVRDLLGLRAALSGRGDEAFDHDEQAMVSIVQRELRERRALGIPTVGLLPALDVCEADEDTLYRRDWGYTRSDGVEVDLKEAFDYKLFDYTVGYRRERPGLALYAEDDRDGYYPSRPRGRAEIPLEYIWAAHEVLTPEWAAEIKEESDGYQSVEPFRWIDEDAQTTRITIEDLEQLVMRFAHGCAHLERSLEYRNADLTKRPIILDELSTFTLGESHTARAATEFLALEHESGRRDQLKSYGLPVTQRIRNGEAVPVVVTDAWVDGDTNILHVDGHLPYDPLFDDGERVARACRLKETDGSTMGSWVVANRLDRHADPQDSPQPQYIEHGPALTVEDLDIEERTIHLTAFPSRGQGNREYRTWHRGWTIDPDDEDDSTYLFVEDEIFILDKQTDDIVAQRAYDLLGEAQNNTLCRLIDDLATGRLETLTTDAISDAGVQGYLNWATPPDRETVDVGDVPEEGPEEDGPDLGEGDTAELTVDPPPNTEQQGFIAETTAQLVLLQGPPGTGKTSGALAHATLARVRAYAVDDRDCAGIVAGESNKAVDEVLEDVHAALVAYRNEGERAEDTGCDDLLDHLELVRLTSDEPDDSLEHVTYLDYHEDDAELRRIVGRLRRQTGQQTLVFGTPARLYKLVDNFDVMQGGDRTPEDWLAGNASFFDILAVDEASMMRLPSFLSVGAFLHDDAQMLVAGDQRQMPPVRQHEWEREFRRTTQERRPSLSALDYCRLLRGDDIGVDDCTRGDHPAERCVVAGTATIPLYQLEQSYRCHERVAEFLREHIYEQDGIPYYSEERETVRRPTPVSRGVGRVLCDPDILDAEDAVPHALTLIVHDEDASRQSNPVEAAIGAAIAESSHPDDAVGIVTPHNAQRGLLDTYLNDVECDTVERYQGGQRPVILVSATASDPDFVQIESEFLLNPNRLNVAMSRMQRGLIVVASEQVFDVIPPEVEEYERAGLWKGLFDDLDVLDHPPVWEGTLDALVGDTDLGALDPPLDTQLEVHTLH</sequence>
<dbReference type="Pfam" id="PF13086">
    <property type="entry name" value="AAA_11"/>
    <property type="match status" value="1"/>
</dbReference>
<dbReference type="Pfam" id="PF13087">
    <property type="entry name" value="AAA_12"/>
    <property type="match status" value="1"/>
</dbReference>
<dbReference type="Proteomes" id="UP001596406">
    <property type="component" value="Unassembled WGS sequence"/>
</dbReference>
<evidence type="ECO:0000313" key="10">
    <source>
        <dbReference type="Proteomes" id="UP001596406"/>
    </source>
</evidence>
<keyword evidence="10" id="KW-1185">Reference proteome</keyword>
<protein>
    <submittedName>
        <fullName evidence="9">AAA domain-containing protein</fullName>
    </submittedName>
</protein>
<feature type="compositionally biased region" description="Acidic residues" evidence="6">
    <location>
        <begin position="971"/>
        <end position="989"/>
    </location>
</feature>
<keyword evidence="4" id="KW-0347">Helicase</keyword>
<accession>A0ABD5UDF7</accession>
<keyword evidence="3" id="KW-0378">Hydrolase</keyword>
<reference evidence="9 10" key="1">
    <citation type="journal article" date="2019" name="Int. J. Syst. Evol. Microbiol.">
        <title>The Global Catalogue of Microorganisms (GCM) 10K type strain sequencing project: providing services to taxonomists for standard genome sequencing and annotation.</title>
        <authorList>
            <consortium name="The Broad Institute Genomics Platform"/>
            <consortium name="The Broad Institute Genome Sequencing Center for Infectious Disease"/>
            <person name="Wu L."/>
            <person name="Ma J."/>
        </authorList>
    </citation>
    <scope>NUCLEOTIDE SEQUENCE [LARGE SCALE GENOMIC DNA]</scope>
    <source>
        <strain evidence="9 10">PSRA2</strain>
    </source>
</reference>
<evidence type="ECO:0000256" key="1">
    <source>
        <dbReference type="ARBA" id="ARBA00007913"/>
    </source>
</evidence>
<proteinExistence type="inferred from homology"/>
<dbReference type="Gene3D" id="3.40.50.300">
    <property type="entry name" value="P-loop containing nucleotide triphosphate hydrolases"/>
    <property type="match status" value="2"/>
</dbReference>
<evidence type="ECO:0000256" key="5">
    <source>
        <dbReference type="ARBA" id="ARBA00022840"/>
    </source>
</evidence>
<comment type="similarity">
    <text evidence="1">Belongs to the DNA2/NAM7 helicase family.</text>
</comment>
<keyword evidence="2" id="KW-0547">Nucleotide-binding</keyword>
<dbReference type="GO" id="GO:0016787">
    <property type="term" value="F:hydrolase activity"/>
    <property type="evidence" value="ECO:0007669"/>
    <property type="project" value="UniProtKB-KW"/>
</dbReference>
<evidence type="ECO:0000256" key="6">
    <source>
        <dbReference type="SAM" id="MobiDB-lite"/>
    </source>
</evidence>
<dbReference type="CDD" id="cd18808">
    <property type="entry name" value="SF1_C_Upf1"/>
    <property type="match status" value="1"/>
</dbReference>
<evidence type="ECO:0000259" key="7">
    <source>
        <dbReference type="Pfam" id="PF13086"/>
    </source>
</evidence>
<dbReference type="GO" id="GO:0005524">
    <property type="term" value="F:ATP binding"/>
    <property type="evidence" value="ECO:0007669"/>
    <property type="project" value="UniProtKB-KW"/>
</dbReference>
<evidence type="ECO:0000256" key="2">
    <source>
        <dbReference type="ARBA" id="ARBA00022741"/>
    </source>
</evidence>
<feature type="domain" description="DNA2/NAM7 helicase-like C-terminal" evidence="8">
    <location>
        <begin position="1272"/>
        <end position="1452"/>
    </location>
</feature>
<dbReference type="InterPro" id="IPR041677">
    <property type="entry name" value="DNA2/NAM7_AAA_11"/>
</dbReference>
<dbReference type="InterPro" id="IPR041679">
    <property type="entry name" value="DNA2/NAM7-like_C"/>
</dbReference>
<name>A0ABD5UDF7_9EURY</name>
<dbReference type="InterPro" id="IPR027417">
    <property type="entry name" value="P-loop_NTPase"/>
</dbReference>
<evidence type="ECO:0000313" key="9">
    <source>
        <dbReference type="EMBL" id="MFC6838213.1"/>
    </source>
</evidence>
<feature type="domain" description="DNA2/NAM7 helicase helicase" evidence="7">
    <location>
        <begin position="1010"/>
        <end position="1101"/>
    </location>
</feature>
<evidence type="ECO:0000259" key="8">
    <source>
        <dbReference type="Pfam" id="PF13087"/>
    </source>
</evidence>
<gene>
    <name evidence="9" type="ORF">ACFQHK_17160</name>
</gene>
<feature type="region of interest" description="Disordered" evidence="6">
    <location>
        <begin position="957"/>
        <end position="1002"/>
    </location>
</feature>
<dbReference type="PANTHER" id="PTHR43788:SF8">
    <property type="entry name" value="DNA-BINDING PROTEIN SMUBP-2"/>
    <property type="match status" value="1"/>
</dbReference>
<dbReference type="InterPro" id="IPR047187">
    <property type="entry name" value="SF1_C_Upf1"/>
</dbReference>
<dbReference type="EMBL" id="JBHSXM010000004">
    <property type="protein sequence ID" value="MFC6838213.1"/>
    <property type="molecule type" value="Genomic_DNA"/>
</dbReference>